<dbReference type="Proteomes" id="UP000783686">
    <property type="component" value="Unassembled WGS sequence"/>
</dbReference>
<organism evidence="1 2">
    <name type="scientific">Bursaphelenchus okinawaensis</name>
    <dbReference type="NCBI Taxonomy" id="465554"/>
    <lineage>
        <taxon>Eukaryota</taxon>
        <taxon>Metazoa</taxon>
        <taxon>Ecdysozoa</taxon>
        <taxon>Nematoda</taxon>
        <taxon>Chromadorea</taxon>
        <taxon>Rhabditida</taxon>
        <taxon>Tylenchina</taxon>
        <taxon>Tylenchomorpha</taxon>
        <taxon>Aphelenchoidea</taxon>
        <taxon>Aphelenchoididae</taxon>
        <taxon>Bursaphelenchus</taxon>
    </lineage>
</organism>
<proteinExistence type="predicted"/>
<accession>A0A811KRW6</accession>
<evidence type="ECO:0000313" key="1">
    <source>
        <dbReference type="EMBL" id="CAD5218516.1"/>
    </source>
</evidence>
<dbReference type="AlphaFoldDB" id="A0A811KRW6"/>
<protein>
    <submittedName>
        <fullName evidence="1">Uncharacterized protein</fullName>
    </submittedName>
</protein>
<dbReference type="EMBL" id="CAJFCW020000004">
    <property type="protein sequence ID" value="CAG9110801.1"/>
    <property type="molecule type" value="Genomic_DNA"/>
</dbReference>
<reference evidence="1" key="1">
    <citation type="submission" date="2020-09" db="EMBL/GenBank/DDBJ databases">
        <authorList>
            <person name="Kikuchi T."/>
        </authorList>
    </citation>
    <scope>NUCLEOTIDE SEQUENCE</scope>
    <source>
        <strain evidence="1">SH1</strain>
    </source>
</reference>
<dbReference type="Proteomes" id="UP000614601">
    <property type="component" value="Unassembled WGS sequence"/>
</dbReference>
<keyword evidence="2" id="KW-1185">Reference proteome</keyword>
<sequence>MPFKMDRSYRKSNDLTRMRKLTPPTMMSCESFEDVVPFEALCLPSDQLSSNDEVSVGSELSLETHVSSTNLSLVNGMELQLSRTCRLQKN</sequence>
<dbReference type="EMBL" id="CAJFDH010000004">
    <property type="protein sequence ID" value="CAD5218516.1"/>
    <property type="molecule type" value="Genomic_DNA"/>
</dbReference>
<evidence type="ECO:0000313" key="2">
    <source>
        <dbReference type="Proteomes" id="UP000614601"/>
    </source>
</evidence>
<name>A0A811KRW6_9BILA</name>
<gene>
    <name evidence="1" type="ORF">BOKJ2_LOCUS7726</name>
</gene>
<comment type="caution">
    <text evidence="1">The sequence shown here is derived from an EMBL/GenBank/DDBJ whole genome shotgun (WGS) entry which is preliminary data.</text>
</comment>